<dbReference type="WBParaSite" id="BXY_0280800.1">
    <property type="protein sequence ID" value="BXY_0280800.1"/>
    <property type="gene ID" value="BXY_0280800"/>
</dbReference>
<reference evidence="4" key="1">
    <citation type="submission" date="2016-11" db="UniProtKB">
        <authorList>
            <consortium name="WormBaseParasite"/>
        </authorList>
    </citation>
    <scope>IDENTIFICATION</scope>
</reference>
<sequence>MEKERKGRCTGVDEKEKPNLMWSMKWFQTGRRFFVYCGGFSVAGGRVDEHRGTFCLFMTIRPSHEGSG</sequence>
<reference evidence="1" key="2">
    <citation type="submission" date="2020-09" db="EMBL/GenBank/DDBJ databases">
        <authorList>
            <person name="Kikuchi T."/>
        </authorList>
    </citation>
    <scope>NUCLEOTIDE SEQUENCE</scope>
    <source>
        <strain evidence="1">Ka4C1</strain>
    </source>
</reference>
<dbReference type="Proteomes" id="UP000582659">
    <property type="component" value="Unassembled WGS sequence"/>
</dbReference>
<gene>
    <name evidence="1" type="ORF">BXYJ_LOCUS3965</name>
</gene>
<dbReference type="EMBL" id="CAJFDI010000002">
    <property type="protein sequence ID" value="CAD5215309.1"/>
    <property type="molecule type" value="Genomic_DNA"/>
</dbReference>
<evidence type="ECO:0000313" key="3">
    <source>
        <dbReference type="Proteomes" id="UP000659654"/>
    </source>
</evidence>
<evidence type="ECO:0000313" key="2">
    <source>
        <dbReference type="Proteomes" id="UP000095284"/>
    </source>
</evidence>
<protein>
    <submittedName>
        <fullName evidence="1">(pine wood nematode) hypothetical protein</fullName>
    </submittedName>
</protein>
<dbReference type="AlphaFoldDB" id="A0A1I7RQ17"/>
<keyword evidence="3" id="KW-1185">Reference proteome</keyword>
<dbReference type="Proteomes" id="UP000659654">
    <property type="component" value="Unassembled WGS sequence"/>
</dbReference>
<dbReference type="EMBL" id="CAJFCV020000002">
    <property type="protein sequence ID" value="CAG9096994.1"/>
    <property type="molecule type" value="Genomic_DNA"/>
</dbReference>
<organism evidence="2 4">
    <name type="scientific">Bursaphelenchus xylophilus</name>
    <name type="common">Pinewood nematode worm</name>
    <name type="synonym">Aphelenchoides xylophilus</name>
    <dbReference type="NCBI Taxonomy" id="6326"/>
    <lineage>
        <taxon>Eukaryota</taxon>
        <taxon>Metazoa</taxon>
        <taxon>Ecdysozoa</taxon>
        <taxon>Nematoda</taxon>
        <taxon>Chromadorea</taxon>
        <taxon>Rhabditida</taxon>
        <taxon>Tylenchina</taxon>
        <taxon>Tylenchomorpha</taxon>
        <taxon>Aphelenchoidea</taxon>
        <taxon>Aphelenchoididae</taxon>
        <taxon>Bursaphelenchus</taxon>
    </lineage>
</organism>
<name>A0A1I7RQ17_BURXY</name>
<proteinExistence type="predicted"/>
<dbReference type="Proteomes" id="UP000095284">
    <property type="component" value="Unplaced"/>
</dbReference>
<evidence type="ECO:0000313" key="1">
    <source>
        <dbReference type="EMBL" id="CAD5215309.1"/>
    </source>
</evidence>
<accession>A0A1I7RQ17</accession>
<evidence type="ECO:0000313" key="4">
    <source>
        <dbReference type="WBParaSite" id="BXY_0280800.1"/>
    </source>
</evidence>